<gene>
    <name evidence="1" type="ordered locus">ELI_2381</name>
</gene>
<keyword evidence="2" id="KW-1185">Reference proteome</keyword>
<dbReference type="KEGG" id="elm:ELI_2381"/>
<dbReference type="Proteomes" id="UP000006873">
    <property type="component" value="Chromosome"/>
</dbReference>
<organism evidence="1 2">
    <name type="scientific">Eubacterium callanderi</name>
    <dbReference type="NCBI Taxonomy" id="53442"/>
    <lineage>
        <taxon>Bacteria</taxon>
        <taxon>Bacillati</taxon>
        <taxon>Bacillota</taxon>
        <taxon>Clostridia</taxon>
        <taxon>Eubacteriales</taxon>
        <taxon>Eubacteriaceae</taxon>
        <taxon>Eubacterium</taxon>
    </lineage>
</organism>
<protein>
    <submittedName>
        <fullName evidence="1">Uncharacterized protein</fullName>
    </submittedName>
</protein>
<accession>E3GDY1</accession>
<sequence>MILRVMGLCGKKGLTKEYAVCFYKIIVIL</sequence>
<dbReference type="HOGENOM" id="CLU_3409339_0_0_9"/>
<dbReference type="AlphaFoldDB" id="E3GDY1"/>
<proteinExistence type="predicted"/>
<reference evidence="1 2" key="2">
    <citation type="journal article" date="2011" name="J. Bacteriol.">
        <title>Complete genome sequence of a carbon monoxide-utilizing acetogen, Eubacterium limosum KIST612.</title>
        <authorList>
            <person name="Roh H."/>
            <person name="Ko H.J."/>
            <person name="Kim D."/>
            <person name="Choi D.G."/>
            <person name="Park S."/>
            <person name="Kim S."/>
            <person name="Chang I.S."/>
            <person name="Choi I.G."/>
        </authorList>
    </citation>
    <scope>NUCLEOTIDE SEQUENCE [LARGE SCALE GENOMIC DNA]</scope>
    <source>
        <strain evidence="1 2">KIST612</strain>
    </source>
</reference>
<reference key="1">
    <citation type="submission" date="2010-09" db="EMBL/GenBank/DDBJ databases">
        <authorList>
            <person name="Roh H."/>
            <person name="Ko H.-J."/>
            <person name="Kim D."/>
            <person name="Choi D.G."/>
            <person name="Park S."/>
            <person name="Kim S."/>
            <person name="Kim K.H."/>
            <person name="Chang I.S."/>
            <person name="Choi I.-G."/>
        </authorList>
    </citation>
    <scope>NUCLEOTIDE SEQUENCE</scope>
    <source>
        <strain>KIST612</strain>
    </source>
</reference>
<evidence type="ECO:0000313" key="1">
    <source>
        <dbReference type="EMBL" id="ADO37363.1"/>
    </source>
</evidence>
<name>E3GDY1_9FIRM</name>
<dbReference type="EMBL" id="CP002273">
    <property type="protein sequence ID" value="ADO37363.1"/>
    <property type="molecule type" value="Genomic_DNA"/>
</dbReference>
<evidence type="ECO:0000313" key="2">
    <source>
        <dbReference type="Proteomes" id="UP000006873"/>
    </source>
</evidence>